<accession>A0A9W9HNI9</accession>
<evidence type="ECO:0000313" key="2">
    <source>
        <dbReference type="Proteomes" id="UP001146351"/>
    </source>
</evidence>
<sequence>MLRFLFTTTAVLTGSSAVYFYVFHRRLSSRIRHQSHSGKLSSHKPVDITSIPDSVFSEEYFALHDRSCKSVPRASLPDGVPAELLLTKLVRRNMIAFTHFPQALVLRFLSRTTEERQSFQAARIGSLDFDVGDLVCGVYRVGARRPNQIEFEMQMKNMEYASGRLAISYHDKGDEVLFCTETLMWRRSDETRKMPLETPFLRWLHETVAWWLIDSGVKYLIDLDS</sequence>
<dbReference type="OrthoDB" id="5599753at2759"/>
<protein>
    <submittedName>
        <fullName evidence="1">Uncharacterized protein</fullName>
    </submittedName>
</protein>
<dbReference type="EMBL" id="JAPQKO010000008">
    <property type="protein sequence ID" value="KAJ5152134.1"/>
    <property type="molecule type" value="Genomic_DNA"/>
</dbReference>
<dbReference type="Proteomes" id="UP001146351">
    <property type="component" value="Unassembled WGS sequence"/>
</dbReference>
<dbReference type="AlphaFoldDB" id="A0A9W9HNI9"/>
<reference evidence="1" key="1">
    <citation type="submission" date="2022-11" db="EMBL/GenBank/DDBJ databases">
        <authorList>
            <person name="Petersen C."/>
        </authorList>
    </citation>
    <scope>NUCLEOTIDE SEQUENCE</scope>
    <source>
        <strain evidence="1">IBT 21917</strain>
    </source>
</reference>
<keyword evidence="2" id="KW-1185">Reference proteome</keyword>
<name>A0A9W9HNI9_9EURO</name>
<organism evidence="1 2">
    <name type="scientific">Penicillium capsulatum</name>
    <dbReference type="NCBI Taxonomy" id="69766"/>
    <lineage>
        <taxon>Eukaryota</taxon>
        <taxon>Fungi</taxon>
        <taxon>Dikarya</taxon>
        <taxon>Ascomycota</taxon>
        <taxon>Pezizomycotina</taxon>
        <taxon>Eurotiomycetes</taxon>
        <taxon>Eurotiomycetidae</taxon>
        <taxon>Eurotiales</taxon>
        <taxon>Aspergillaceae</taxon>
        <taxon>Penicillium</taxon>
    </lineage>
</organism>
<gene>
    <name evidence="1" type="ORF">N7492_010429</name>
</gene>
<evidence type="ECO:0000313" key="1">
    <source>
        <dbReference type="EMBL" id="KAJ5152134.1"/>
    </source>
</evidence>
<reference evidence="1" key="2">
    <citation type="journal article" date="2023" name="IMA Fungus">
        <title>Comparative genomic study of the Penicillium genus elucidates a diverse pangenome and 15 lateral gene transfer events.</title>
        <authorList>
            <person name="Petersen C."/>
            <person name="Sorensen T."/>
            <person name="Nielsen M.R."/>
            <person name="Sondergaard T.E."/>
            <person name="Sorensen J.L."/>
            <person name="Fitzpatrick D.A."/>
            <person name="Frisvad J.C."/>
            <person name="Nielsen K.L."/>
        </authorList>
    </citation>
    <scope>NUCLEOTIDE SEQUENCE</scope>
    <source>
        <strain evidence="1">IBT 21917</strain>
    </source>
</reference>
<proteinExistence type="predicted"/>
<comment type="caution">
    <text evidence="1">The sequence shown here is derived from an EMBL/GenBank/DDBJ whole genome shotgun (WGS) entry which is preliminary data.</text>
</comment>